<dbReference type="EMBL" id="VTPU01000006">
    <property type="protein sequence ID" value="TZG40075.1"/>
    <property type="molecule type" value="Genomic_DNA"/>
</dbReference>
<dbReference type="Proteomes" id="UP000324260">
    <property type="component" value="Unassembled WGS sequence"/>
</dbReference>
<protein>
    <submittedName>
        <fullName evidence="1">Uncharacterized protein</fullName>
    </submittedName>
</protein>
<sequence length="321" mass="36714">MPALTPLKVAFITALDFFEIKELSKEPEEINDNLFLTNNKKHFSSFFTEKHIKNLGSLEYLHLTSGRPVIFSTKNFSTPFNPDTELLDFLREVQGFLYKTWLWKDNSANCQLAFALGTGFDLTSSNCLPVFNSSASGENKALKITLKEAKELKNKYGISISAIKEKNFPEDTALKKHLGRLTVANHHIREARNNRDIGFKIANYCSFFETLFSTDSSELSHQLSQRVSFFLSKQPTERIHHYTLLKKAYSIRSKAVHGDMLDSKQKELKKISQHCDQLARDCLIKISKSTRLSQLFNNGSRNEISNFLLEVIFDINTTEVI</sequence>
<evidence type="ECO:0000313" key="2">
    <source>
        <dbReference type="Proteomes" id="UP000324260"/>
    </source>
</evidence>
<reference evidence="1 2" key="1">
    <citation type="submission" date="2019-08" db="EMBL/GenBank/DDBJ databases">
        <title>Draft Genome Sequence of Halomonas eurihalina Isolated from Preserved Hide-surface.</title>
        <authorList>
            <person name="Hussain S.A."/>
            <person name="Xu A."/>
            <person name="Sarker M."/>
            <person name="Sommers C."/>
        </authorList>
    </citation>
    <scope>NUCLEOTIDE SEQUENCE [LARGE SCALE GENOMIC DNA]</scope>
    <source>
        <strain evidence="1 2">MS1</strain>
    </source>
</reference>
<dbReference type="AlphaFoldDB" id="A0A5D9DBQ3"/>
<dbReference type="RefSeq" id="WP_149321695.1">
    <property type="nucleotide sequence ID" value="NZ_JARWAH010000007.1"/>
</dbReference>
<name>A0A5D9DBQ3_HALER</name>
<organism evidence="1 2">
    <name type="scientific">Halomonas eurihalina</name>
    <dbReference type="NCBI Taxonomy" id="42566"/>
    <lineage>
        <taxon>Bacteria</taxon>
        <taxon>Pseudomonadati</taxon>
        <taxon>Pseudomonadota</taxon>
        <taxon>Gammaproteobacteria</taxon>
        <taxon>Oceanospirillales</taxon>
        <taxon>Halomonadaceae</taxon>
        <taxon>Halomonas</taxon>
    </lineage>
</organism>
<comment type="caution">
    <text evidence="1">The sequence shown here is derived from an EMBL/GenBank/DDBJ whole genome shotgun (WGS) entry which is preliminary data.</text>
</comment>
<proteinExistence type="predicted"/>
<dbReference type="OrthoDB" id="7062358at2"/>
<accession>A0A5D9DBQ3</accession>
<gene>
    <name evidence="1" type="ORF">FZZ93_07450</name>
</gene>
<keyword evidence="2" id="KW-1185">Reference proteome</keyword>
<evidence type="ECO:0000313" key="1">
    <source>
        <dbReference type="EMBL" id="TZG40075.1"/>
    </source>
</evidence>